<feature type="transmembrane region" description="Helical" evidence="2">
    <location>
        <begin position="389"/>
        <end position="410"/>
    </location>
</feature>
<feature type="transmembrane region" description="Helical" evidence="2">
    <location>
        <begin position="141"/>
        <end position="160"/>
    </location>
</feature>
<evidence type="ECO:0008006" key="6">
    <source>
        <dbReference type="Google" id="ProtNLM"/>
    </source>
</evidence>
<feature type="region of interest" description="Disordered" evidence="1">
    <location>
        <begin position="432"/>
        <end position="475"/>
    </location>
</feature>
<feature type="region of interest" description="Disordered" evidence="1">
    <location>
        <begin position="654"/>
        <end position="691"/>
    </location>
</feature>
<keyword evidence="2" id="KW-0812">Transmembrane</keyword>
<feature type="signal peptide" evidence="3">
    <location>
        <begin position="1"/>
        <end position="30"/>
    </location>
</feature>
<dbReference type="OrthoDB" id="4493164at2"/>
<feature type="compositionally biased region" description="Pro residues" evidence="1">
    <location>
        <begin position="510"/>
        <end position="525"/>
    </location>
</feature>
<feature type="transmembrane region" description="Helical" evidence="2">
    <location>
        <begin position="305"/>
        <end position="333"/>
    </location>
</feature>
<accession>A0A1I1ARN8</accession>
<feature type="region of interest" description="Disordered" evidence="1">
    <location>
        <begin position="506"/>
        <end position="542"/>
    </location>
</feature>
<sequence>MTSPRPLRLTALALVAGLLLVLIGAGSAQAAPTAAPAGAVMAAAGGDGSADNPFGFELTDSRGISVWDMNLSVSKGSSWNPGDWDKRMWASVMDGAWASYRIVTAVEIWVLNWSLSLSWMDWILSPMRGLSELVGDFMDQLGLMPLMLIILAVVGSWWLLRGRYAGGLVELLLGCVIASLALGALSDPMETIAGDNGMLMQGRDAGIELASAVASGDVGGAADVDQYRNGLTTALVDSMVRIPHQVINYGQVIDGTSCESTYDAAVAGEDAQSQLASCNEQLGAYADNPDAMKGMTVLSVLPTAYFLFIFSMLVVTLVLVTVLGAAWTAVRLVPQLVMGVVPGSSRAALSRSLAMALFAMFMLTCSIVFVVVWMQLLEEFFGSSSGLPWMVRIYLVDILLVVGGVVLWLFRSKAKRAFKNVADRLARLGGSSMAPEPSHLPRLPRMRMPRLPQGGPGPRSPLVGPGPGPGPAVAPVADAARTAASIVGAGASVSSARGVRQLVAAGGRPALPPAPPSRPGPPRPGGRPALPAGPGGGGAAAARVRGRIAQGASLAIQVGAAAATSGGSAVAGAATKRAITAGGAKAAAATTAKNASTAAGRAASMAALRAAQTTGNGPGASTTGAAARAARAARSDQVRARLRAVQMRHDGDRVVDEQTGRSYTVRPAATPGVQILQPSGEQRRRRRGGAA</sequence>
<organism evidence="4 5">
    <name type="scientific">Cellulomonas marina</name>
    <dbReference type="NCBI Taxonomy" id="988821"/>
    <lineage>
        <taxon>Bacteria</taxon>
        <taxon>Bacillati</taxon>
        <taxon>Actinomycetota</taxon>
        <taxon>Actinomycetes</taxon>
        <taxon>Micrococcales</taxon>
        <taxon>Cellulomonadaceae</taxon>
        <taxon>Cellulomonas</taxon>
    </lineage>
</organism>
<name>A0A1I1ARN8_9CELL</name>
<dbReference type="EMBL" id="FOKA01000021">
    <property type="protein sequence ID" value="SFB40162.1"/>
    <property type="molecule type" value="Genomic_DNA"/>
</dbReference>
<keyword evidence="2" id="KW-0472">Membrane</keyword>
<evidence type="ECO:0000256" key="3">
    <source>
        <dbReference type="SAM" id="SignalP"/>
    </source>
</evidence>
<gene>
    <name evidence="4" type="ORF">SAMN05421867_12132</name>
</gene>
<dbReference type="Proteomes" id="UP000199012">
    <property type="component" value="Unassembled WGS sequence"/>
</dbReference>
<reference evidence="4 5" key="1">
    <citation type="submission" date="2016-10" db="EMBL/GenBank/DDBJ databases">
        <authorList>
            <person name="de Groot N.N."/>
        </authorList>
    </citation>
    <scope>NUCLEOTIDE SEQUENCE [LARGE SCALE GENOMIC DNA]</scope>
    <source>
        <strain evidence="4 5">CGMCC 4.6945</strain>
    </source>
</reference>
<feature type="chain" id="PRO_5011560395" description="TrbL/VirB6 plasmid conjugal transfer protein" evidence="3">
    <location>
        <begin position="31"/>
        <end position="691"/>
    </location>
</feature>
<dbReference type="STRING" id="988821.SAMN05421867_12132"/>
<keyword evidence="5" id="KW-1185">Reference proteome</keyword>
<evidence type="ECO:0000313" key="4">
    <source>
        <dbReference type="EMBL" id="SFB40162.1"/>
    </source>
</evidence>
<keyword evidence="3" id="KW-0732">Signal</keyword>
<feature type="transmembrane region" description="Helical" evidence="2">
    <location>
        <begin position="167"/>
        <end position="185"/>
    </location>
</feature>
<evidence type="ECO:0000256" key="2">
    <source>
        <dbReference type="SAM" id="Phobius"/>
    </source>
</evidence>
<evidence type="ECO:0000313" key="5">
    <source>
        <dbReference type="Proteomes" id="UP000199012"/>
    </source>
</evidence>
<proteinExistence type="predicted"/>
<evidence type="ECO:0000256" key="1">
    <source>
        <dbReference type="SAM" id="MobiDB-lite"/>
    </source>
</evidence>
<protein>
    <recommendedName>
        <fullName evidence="6">TrbL/VirB6 plasmid conjugal transfer protein</fullName>
    </recommendedName>
</protein>
<keyword evidence="2" id="KW-1133">Transmembrane helix</keyword>
<dbReference type="RefSeq" id="WP_090034898.1">
    <property type="nucleotide sequence ID" value="NZ_BONM01000014.1"/>
</dbReference>
<dbReference type="AlphaFoldDB" id="A0A1I1ARN8"/>
<feature type="transmembrane region" description="Helical" evidence="2">
    <location>
        <begin position="353"/>
        <end position="377"/>
    </location>
</feature>